<evidence type="ECO:0000259" key="5">
    <source>
        <dbReference type="Pfam" id="PF03466"/>
    </source>
</evidence>
<dbReference type="PANTHER" id="PTHR30346">
    <property type="entry name" value="TRANSCRIPTIONAL DUAL REGULATOR HCAR-RELATED"/>
    <property type="match status" value="1"/>
</dbReference>
<reference evidence="6 7" key="1">
    <citation type="submission" date="2018-07" db="EMBL/GenBank/DDBJ databases">
        <title>Mechanisms of high-level aminoglycoside resistance among Gram-negative pathogens in Brazil.</title>
        <authorList>
            <person name="Ballaben A.S."/>
            <person name="Darini A.L.C."/>
            <person name="Doi Y."/>
        </authorList>
    </citation>
    <scope>NUCLEOTIDE SEQUENCE [LARGE SCALE GENOMIC DNA]</scope>
    <source>
        <strain evidence="6 7">B2-305</strain>
    </source>
</reference>
<dbReference type="RefSeq" id="WP_034005850.1">
    <property type="nucleotide sequence ID" value="NZ_JBCGAH010000129.1"/>
</dbReference>
<dbReference type="Pfam" id="PF03466">
    <property type="entry name" value="LysR_substrate"/>
    <property type="match status" value="1"/>
</dbReference>
<organism evidence="6 7">
    <name type="scientific">Pseudomonas aeruginosa</name>
    <dbReference type="NCBI Taxonomy" id="287"/>
    <lineage>
        <taxon>Bacteria</taxon>
        <taxon>Pseudomonadati</taxon>
        <taxon>Pseudomonadota</taxon>
        <taxon>Gammaproteobacteria</taxon>
        <taxon>Pseudomonadales</taxon>
        <taxon>Pseudomonadaceae</taxon>
        <taxon>Pseudomonas</taxon>
    </lineage>
</organism>
<name>A0A367M0E4_PSEAI</name>
<comment type="similarity">
    <text evidence="1">Belongs to the LysR transcriptional regulatory family.</text>
</comment>
<protein>
    <submittedName>
        <fullName evidence="6">LysR family transcriptional regulator</fullName>
    </submittedName>
</protein>
<dbReference type="Gene3D" id="3.40.190.10">
    <property type="entry name" value="Periplasmic binding protein-like II"/>
    <property type="match status" value="2"/>
</dbReference>
<dbReference type="PANTHER" id="PTHR30346:SF17">
    <property type="entry name" value="LYSR FAMILY TRANSCRIPTIONAL REGULATOR"/>
    <property type="match status" value="1"/>
</dbReference>
<keyword evidence="3" id="KW-0238">DNA-binding</keyword>
<sequence length="116" mass="12494">GQPLSLERLSREPFVLYPGQPRPSYADHVLALFATHGLSLRVTQWANEMQTAIGLVAAGLGATLVPASVQLQHRDDVAYQALADASLTSPIIVSRRQGDGSPHLRRCLALIGREDA</sequence>
<evidence type="ECO:0000313" key="6">
    <source>
        <dbReference type="EMBL" id="RCI70828.1"/>
    </source>
</evidence>
<proteinExistence type="inferred from homology"/>
<dbReference type="SUPFAM" id="SSF53850">
    <property type="entry name" value="Periplasmic binding protein-like II"/>
    <property type="match status" value="1"/>
</dbReference>
<dbReference type="GO" id="GO:0032993">
    <property type="term" value="C:protein-DNA complex"/>
    <property type="evidence" value="ECO:0007669"/>
    <property type="project" value="TreeGrafter"/>
</dbReference>
<evidence type="ECO:0000313" key="7">
    <source>
        <dbReference type="Proteomes" id="UP000253594"/>
    </source>
</evidence>
<accession>A0A367M0E4</accession>
<dbReference type="AlphaFoldDB" id="A0A367M0E4"/>
<evidence type="ECO:0000256" key="3">
    <source>
        <dbReference type="ARBA" id="ARBA00023125"/>
    </source>
</evidence>
<keyword evidence="4" id="KW-0804">Transcription</keyword>
<feature type="domain" description="LysR substrate-binding" evidence="5">
    <location>
        <begin position="1"/>
        <end position="113"/>
    </location>
</feature>
<comment type="caution">
    <text evidence="6">The sequence shown here is derived from an EMBL/GenBank/DDBJ whole genome shotgun (WGS) entry which is preliminary data.</text>
</comment>
<keyword evidence="2" id="KW-0805">Transcription regulation</keyword>
<dbReference type="InterPro" id="IPR005119">
    <property type="entry name" value="LysR_subst-bd"/>
</dbReference>
<evidence type="ECO:0000256" key="1">
    <source>
        <dbReference type="ARBA" id="ARBA00009437"/>
    </source>
</evidence>
<feature type="non-terminal residue" evidence="6">
    <location>
        <position position="1"/>
    </location>
</feature>
<dbReference type="GO" id="GO:0003677">
    <property type="term" value="F:DNA binding"/>
    <property type="evidence" value="ECO:0007669"/>
    <property type="project" value="UniProtKB-KW"/>
</dbReference>
<evidence type="ECO:0000256" key="2">
    <source>
        <dbReference type="ARBA" id="ARBA00023015"/>
    </source>
</evidence>
<gene>
    <name evidence="6" type="ORF">DT376_32430</name>
</gene>
<dbReference type="GO" id="GO:0003700">
    <property type="term" value="F:DNA-binding transcription factor activity"/>
    <property type="evidence" value="ECO:0007669"/>
    <property type="project" value="TreeGrafter"/>
</dbReference>
<dbReference type="EMBL" id="QORE01001800">
    <property type="protein sequence ID" value="RCI70828.1"/>
    <property type="molecule type" value="Genomic_DNA"/>
</dbReference>
<evidence type="ECO:0000256" key="4">
    <source>
        <dbReference type="ARBA" id="ARBA00023163"/>
    </source>
</evidence>
<dbReference type="Proteomes" id="UP000253594">
    <property type="component" value="Unassembled WGS sequence"/>
</dbReference>